<reference evidence="2" key="1">
    <citation type="journal article" date="2016" name="Nat. Biotechnol.">
        <title>Sequencing wild and cultivated cassava and related species reveals extensive interspecific hybridization and genetic diversity.</title>
        <authorList>
            <person name="Bredeson J.V."/>
            <person name="Lyons J.B."/>
            <person name="Prochnik S.E."/>
            <person name="Wu G.A."/>
            <person name="Ha C.M."/>
            <person name="Edsinger-Gonzales E."/>
            <person name="Grimwood J."/>
            <person name="Schmutz J."/>
            <person name="Rabbi I.Y."/>
            <person name="Egesi C."/>
            <person name="Nauluvula P."/>
            <person name="Lebot V."/>
            <person name="Ndunguru J."/>
            <person name="Mkamilo G."/>
            <person name="Bart R.S."/>
            <person name="Setter T.L."/>
            <person name="Gleadow R.M."/>
            <person name="Kulakow P."/>
            <person name="Ferguson M.E."/>
            <person name="Rounsley S."/>
            <person name="Rokhsar D.S."/>
        </authorList>
    </citation>
    <scope>NUCLEOTIDE SEQUENCE [LARGE SCALE GENOMIC DNA]</scope>
    <source>
        <strain evidence="2">cv. AM560-2</strain>
    </source>
</reference>
<sequence length="206" mass="23709">MARRWEKESRGTMFSKPSPELNRNKSIGPRQYSYQQLAKATNHFSSNNLLGEGDFGQVYMGSVGGQSLAIKKLKNHRDLRSQGKLQDEIIVVSSVRHKNLVELLGYCIEGADKLLVLKYFPNKSLGSQLHENGEDLDRETRMNIAKGSTSRLEYLYEHYELCNEKSDNRLPRYPTLYKDPSPMKANNRTKMWRSHLIKCGDLLMKP</sequence>
<dbReference type="EMBL" id="CM004397">
    <property type="protein sequence ID" value="KAG8643445.1"/>
    <property type="molecule type" value="Genomic_DNA"/>
</dbReference>
<name>A0ACB7GUM9_MANES</name>
<organism evidence="1 2">
    <name type="scientific">Manihot esculenta</name>
    <name type="common">Cassava</name>
    <name type="synonym">Jatropha manihot</name>
    <dbReference type="NCBI Taxonomy" id="3983"/>
    <lineage>
        <taxon>Eukaryota</taxon>
        <taxon>Viridiplantae</taxon>
        <taxon>Streptophyta</taxon>
        <taxon>Embryophyta</taxon>
        <taxon>Tracheophyta</taxon>
        <taxon>Spermatophyta</taxon>
        <taxon>Magnoliopsida</taxon>
        <taxon>eudicotyledons</taxon>
        <taxon>Gunneridae</taxon>
        <taxon>Pentapetalae</taxon>
        <taxon>rosids</taxon>
        <taxon>fabids</taxon>
        <taxon>Malpighiales</taxon>
        <taxon>Euphorbiaceae</taxon>
        <taxon>Crotonoideae</taxon>
        <taxon>Manihoteae</taxon>
        <taxon>Manihot</taxon>
    </lineage>
</organism>
<accession>A0ACB7GUM9</accession>
<evidence type="ECO:0000313" key="1">
    <source>
        <dbReference type="EMBL" id="KAG8643445.1"/>
    </source>
</evidence>
<dbReference type="Proteomes" id="UP000091857">
    <property type="component" value="Chromosome 11"/>
</dbReference>
<comment type="caution">
    <text evidence="1">The sequence shown here is derived from an EMBL/GenBank/DDBJ whole genome shotgun (WGS) entry which is preliminary data.</text>
</comment>
<gene>
    <name evidence="1" type="ORF">MANES_11G040121v8</name>
</gene>
<protein>
    <submittedName>
        <fullName evidence="1">Uncharacterized protein</fullName>
    </submittedName>
</protein>
<keyword evidence="2" id="KW-1185">Reference proteome</keyword>
<proteinExistence type="predicted"/>
<evidence type="ECO:0000313" key="2">
    <source>
        <dbReference type="Proteomes" id="UP000091857"/>
    </source>
</evidence>